<feature type="region of interest" description="Disordered" evidence="1">
    <location>
        <begin position="190"/>
        <end position="233"/>
    </location>
</feature>
<feature type="compositionally biased region" description="Polar residues" evidence="1">
    <location>
        <begin position="1"/>
        <end position="27"/>
    </location>
</feature>
<reference evidence="2" key="2">
    <citation type="submission" date="2023-06" db="EMBL/GenBank/DDBJ databases">
        <authorList>
            <consortium name="Lawrence Berkeley National Laboratory"/>
            <person name="Mondo S.J."/>
            <person name="Hensen N."/>
            <person name="Bonometti L."/>
            <person name="Westerberg I."/>
            <person name="Brannstrom I.O."/>
            <person name="Guillou S."/>
            <person name="Cros-Aarteil S."/>
            <person name="Calhoun S."/>
            <person name="Haridas S."/>
            <person name="Kuo A."/>
            <person name="Pangilinan J."/>
            <person name="Riley R."/>
            <person name="Labutti K."/>
            <person name="Andreopoulos B."/>
            <person name="Lipzen A."/>
            <person name="Chen C."/>
            <person name="Yanf M."/>
            <person name="Daum C."/>
            <person name="Ng V."/>
            <person name="Clum A."/>
            <person name="Steindorff A."/>
            <person name="Ohm R."/>
            <person name="Martin F."/>
            <person name="Silar P."/>
            <person name="Natvig D."/>
            <person name="Lalanne C."/>
            <person name="Gautier V."/>
            <person name="Ament-Velasquez S.L."/>
            <person name="Kruys A."/>
            <person name="Hutchinson M.I."/>
            <person name="Powell A.J."/>
            <person name="Barry K."/>
            <person name="Miller A.N."/>
            <person name="Grigoriev I.V."/>
            <person name="Debuchy R."/>
            <person name="Gladieux P."/>
            <person name="Thoren M.H."/>
            <person name="Johannesson H."/>
        </authorList>
    </citation>
    <scope>NUCLEOTIDE SEQUENCE</scope>
    <source>
        <strain evidence="2">CBS 626.80</strain>
    </source>
</reference>
<feature type="region of interest" description="Disordered" evidence="1">
    <location>
        <begin position="141"/>
        <end position="178"/>
    </location>
</feature>
<evidence type="ECO:0000313" key="3">
    <source>
        <dbReference type="Proteomes" id="UP001303222"/>
    </source>
</evidence>
<evidence type="ECO:0000256" key="1">
    <source>
        <dbReference type="SAM" id="MobiDB-lite"/>
    </source>
</evidence>
<comment type="caution">
    <text evidence="2">The sequence shown here is derived from an EMBL/GenBank/DDBJ whole genome shotgun (WGS) entry which is preliminary data.</text>
</comment>
<dbReference type="EMBL" id="MU859087">
    <property type="protein sequence ID" value="KAK3954631.1"/>
    <property type="molecule type" value="Genomic_DNA"/>
</dbReference>
<accession>A0AAN6NZ98</accession>
<feature type="region of interest" description="Disordered" evidence="1">
    <location>
        <begin position="1"/>
        <end position="87"/>
    </location>
</feature>
<gene>
    <name evidence="2" type="ORF">QBC32DRAFT_80132</name>
</gene>
<feature type="compositionally biased region" description="Basic and acidic residues" evidence="1">
    <location>
        <begin position="115"/>
        <end position="127"/>
    </location>
</feature>
<protein>
    <submittedName>
        <fullName evidence="2">Uncharacterized protein</fullName>
    </submittedName>
</protein>
<dbReference type="Proteomes" id="UP001303222">
    <property type="component" value="Unassembled WGS sequence"/>
</dbReference>
<keyword evidence="3" id="KW-1185">Reference proteome</keyword>
<feature type="region of interest" description="Disordered" evidence="1">
    <location>
        <begin position="107"/>
        <end position="127"/>
    </location>
</feature>
<feature type="compositionally biased region" description="Polar residues" evidence="1">
    <location>
        <begin position="34"/>
        <end position="52"/>
    </location>
</feature>
<name>A0AAN6NZ98_9PEZI</name>
<reference evidence="2" key="1">
    <citation type="journal article" date="2023" name="Mol. Phylogenet. Evol.">
        <title>Genome-scale phylogeny and comparative genomics of the fungal order Sordariales.</title>
        <authorList>
            <person name="Hensen N."/>
            <person name="Bonometti L."/>
            <person name="Westerberg I."/>
            <person name="Brannstrom I.O."/>
            <person name="Guillou S."/>
            <person name="Cros-Aarteil S."/>
            <person name="Calhoun S."/>
            <person name="Haridas S."/>
            <person name="Kuo A."/>
            <person name="Mondo S."/>
            <person name="Pangilinan J."/>
            <person name="Riley R."/>
            <person name="LaButti K."/>
            <person name="Andreopoulos B."/>
            <person name="Lipzen A."/>
            <person name="Chen C."/>
            <person name="Yan M."/>
            <person name="Daum C."/>
            <person name="Ng V."/>
            <person name="Clum A."/>
            <person name="Steindorff A."/>
            <person name="Ohm R.A."/>
            <person name="Martin F."/>
            <person name="Silar P."/>
            <person name="Natvig D.O."/>
            <person name="Lalanne C."/>
            <person name="Gautier V."/>
            <person name="Ament-Velasquez S.L."/>
            <person name="Kruys A."/>
            <person name="Hutchinson M.I."/>
            <person name="Powell A.J."/>
            <person name="Barry K."/>
            <person name="Miller A.N."/>
            <person name="Grigoriev I.V."/>
            <person name="Debuchy R."/>
            <person name="Gladieux P."/>
            <person name="Hiltunen Thoren M."/>
            <person name="Johannesson H."/>
        </authorList>
    </citation>
    <scope>NUCLEOTIDE SEQUENCE</scope>
    <source>
        <strain evidence="2">CBS 626.80</strain>
    </source>
</reference>
<organism evidence="2 3">
    <name type="scientific">Pseudoneurospora amorphoporcata</name>
    <dbReference type="NCBI Taxonomy" id="241081"/>
    <lineage>
        <taxon>Eukaryota</taxon>
        <taxon>Fungi</taxon>
        <taxon>Dikarya</taxon>
        <taxon>Ascomycota</taxon>
        <taxon>Pezizomycotina</taxon>
        <taxon>Sordariomycetes</taxon>
        <taxon>Sordariomycetidae</taxon>
        <taxon>Sordariales</taxon>
        <taxon>Sordariaceae</taxon>
        <taxon>Pseudoneurospora</taxon>
    </lineage>
</organism>
<dbReference type="AlphaFoldDB" id="A0AAN6NZ98"/>
<sequence>MVETQPLESSRSLTPGPTPSDAGSSVQVHADIGSTRTQSVTGTERSLTPSVRDSTRITVDPVRERMFRTSPSSSFVSSHGTEPPFRDDLLRDLIDSRDSPLFSTASASISHSLKRPHDGEPTDTEPLAKRDRLIEELDQMASGGSKAAMESLQERQKETDENGDPVASTGTGNTIPNLEGHIRVVLPIRPFTKRQTNRQQNGHTTALLEQHEDAETNSEEGTSGTPRLDESLQ</sequence>
<evidence type="ECO:0000313" key="2">
    <source>
        <dbReference type="EMBL" id="KAK3954631.1"/>
    </source>
</evidence>
<proteinExistence type="predicted"/>